<evidence type="ECO:0000256" key="2">
    <source>
        <dbReference type="SAM" id="MobiDB-lite"/>
    </source>
</evidence>
<feature type="region of interest" description="Disordered" evidence="2">
    <location>
        <begin position="365"/>
        <end position="398"/>
    </location>
</feature>
<gene>
    <name evidence="4" type="ORF">AMELA_G00044550</name>
</gene>
<dbReference type="EMBL" id="JAAGNN010000004">
    <property type="protein sequence ID" value="KAF4089990.1"/>
    <property type="molecule type" value="Genomic_DNA"/>
</dbReference>
<reference evidence="4 5" key="1">
    <citation type="submission" date="2020-02" db="EMBL/GenBank/DDBJ databases">
        <title>A chromosome-scale genome assembly of the black bullhead catfish (Ameiurus melas).</title>
        <authorList>
            <person name="Wen M."/>
            <person name="Zham M."/>
            <person name="Cabau C."/>
            <person name="Klopp C."/>
            <person name="Donnadieu C."/>
            <person name="Roques C."/>
            <person name="Bouchez O."/>
            <person name="Lampietro C."/>
            <person name="Jouanno E."/>
            <person name="Herpin A."/>
            <person name="Louis A."/>
            <person name="Berthelot C."/>
            <person name="Parey E."/>
            <person name="Roest-Crollius H."/>
            <person name="Braasch I."/>
            <person name="Postlethwait J."/>
            <person name="Robinson-Rechavi M."/>
            <person name="Echchiki A."/>
            <person name="Begum T."/>
            <person name="Montfort J."/>
            <person name="Schartl M."/>
            <person name="Bobe J."/>
            <person name="Guiguen Y."/>
        </authorList>
    </citation>
    <scope>NUCLEOTIDE SEQUENCE [LARGE SCALE GENOMIC DNA]</scope>
    <source>
        <strain evidence="4">M_S1</strain>
        <tissue evidence="4">Blood</tissue>
    </source>
</reference>
<evidence type="ECO:0000256" key="1">
    <source>
        <dbReference type="ARBA" id="ARBA00023054"/>
    </source>
</evidence>
<dbReference type="Proteomes" id="UP000593565">
    <property type="component" value="Unassembled WGS sequence"/>
</dbReference>
<sequence length="511" mass="58429">METVLHARRCCWLSWTHSVQIQETLSRRKPRRHKENIRKSAKTVTQVQVRPTSTVTASSRDQEALAMSVTGSQIPRRSDMQRELKEVLHSMEKAHKADIQTYISGHLGPNILTYKPLDCRPRKPIWNKPKCKDTGPSHVQERSKMEAKVEEATDALHSFSINTRLQELRIEERPESTSGELLSIDLRGVLDMTQLAKLRKVKQERCAVSSMVEQDSCLFSHSHEAGLTWSDRLRRRQRFDTQVLRTKDLTTRKCLSGRETAKQHERRLQQALRKLPASGGPCRERLTVFSEVFDDVCDGSPVFGSVLREIKTEYDLYMKSLLFSQSPLQDKSACTPFEASTEATKLKDAARQVLLLEQEARSSLEENDRVRREYEDAQTKALVDQKKDGRGSESCDTSQRDEVAFSGVKQCELSSIAQVEAKRQQVWKVWNEVQSLQKDIRETMVSTVTTSALENCIRDSEEEILNLAASNVLLLKTNKDLEQNVSTFLKVSEETKTQAWEKIRTTLNGHD</sequence>
<organism evidence="4 5">
    <name type="scientific">Ameiurus melas</name>
    <name type="common">Black bullhead</name>
    <name type="synonym">Silurus melas</name>
    <dbReference type="NCBI Taxonomy" id="219545"/>
    <lineage>
        <taxon>Eukaryota</taxon>
        <taxon>Metazoa</taxon>
        <taxon>Chordata</taxon>
        <taxon>Craniata</taxon>
        <taxon>Vertebrata</taxon>
        <taxon>Euteleostomi</taxon>
        <taxon>Actinopterygii</taxon>
        <taxon>Neopterygii</taxon>
        <taxon>Teleostei</taxon>
        <taxon>Ostariophysi</taxon>
        <taxon>Siluriformes</taxon>
        <taxon>Ictaluridae</taxon>
        <taxon>Ameiurus</taxon>
    </lineage>
</organism>
<feature type="domain" description="Translin-associated factor X-interacting protein 1 N-terminal" evidence="3">
    <location>
        <begin position="265"/>
        <end position="371"/>
    </location>
</feature>
<comment type="caution">
    <text evidence="4">The sequence shown here is derived from an EMBL/GenBank/DDBJ whole genome shotgun (WGS) entry which is preliminary data.</text>
</comment>
<evidence type="ECO:0000313" key="4">
    <source>
        <dbReference type="EMBL" id="KAF4089990.1"/>
    </source>
</evidence>
<accession>A0A7J6B4R2</accession>
<keyword evidence="1" id="KW-0175">Coiled coil</keyword>
<dbReference type="InterPro" id="IPR032755">
    <property type="entry name" value="TSNAXIP1_N"/>
</dbReference>
<dbReference type="PANTHER" id="PTHR34916">
    <property type="entry name" value="GI:13385330"/>
    <property type="match status" value="1"/>
</dbReference>
<keyword evidence="5" id="KW-1185">Reference proteome</keyword>
<name>A0A7J6B4R2_AMEME</name>
<protein>
    <recommendedName>
        <fullName evidence="3">Translin-associated factor X-interacting protein 1 N-terminal domain-containing protein</fullName>
    </recommendedName>
</protein>
<evidence type="ECO:0000313" key="5">
    <source>
        <dbReference type="Proteomes" id="UP000593565"/>
    </source>
</evidence>
<dbReference type="Pfam" id="PF15739">
    <property type="entry name" value="TSNAXIP1_N"/>
    <property type="match status" value="1"/>
</dbReference>
<evidence type="ECO:0000259" key="3">
    <source>
        <dbReference type="Pfam" id="PF15739"/>
    </source>
</evidence>
<proteinExistence type="predicted"/>
<dbReference type="AlphaFoldDB" id="A0A7J6B4R2"/>
<dbReference type="PANTHER" id="PTHR34916:SF1">
    <property type="entry name" value="GI:13385330"/>
    <property type="match status" value="1"/>
</dbReference>